<feature type="transmembrane region" description="Helical" evidence="1">
    <location>
        <begin position="272"/>
        <end position="292"/>
    </location>
</feature>
<dbReference type="PANTHER" id="PTHR23028">
    <property type="entry name" value="ACETYLTRANSFERASE"/>
    <property type="match status" value="1"/>
</dbReference>
<dbReference type="GO" id="GO:0016020">
    <property type="term" value="C:membrane"/>
    <property type="evidence" value="ECO:0007669"/>
    <property type="project" value="TreeGrafter"/>
</dbReference>
<feature type="domain" description="Acyltransferase 3" evidence="2">
    <location>
        <begin position="5"/>
        <end position="295"/>
    </location>
</feature>
<dbReference type="Pfam" id="PF19040">
    <property type="entry name" value="SGNH"/>
    <property type="match status" value="1"/>
</dbReference>
<dbReference type="AlphaFoldDB" id="A0A9X1LEH8"/>
<dbReference type="InterPro" id="IPR002656">
    <property type="entry name" value="Acyl_transf_3_dom"/>
</dbReference>
<feature type="transmembrane region" description="Helical" evidence="1">
    <location>
        <begin position="342"/>
        <end position="361"/>
    </location>
</feature>
<feature type="transmembrane region" description="Helical" evidence="1">
    <location>
        <begin position="152"/>
        <end position="170"/>
    </location>
</feature>
<evidence type="ECO:0000256" key="1">
    <source>
        <dbReference type="SAM" id="Phobius"/>
    </source>
</evidence>
<name>A0A9X1LEH8_9GAMM</name>
<feature type="transmembrane region" description="Helical" evidence="1">
    <location>
        <begin position="312"/>
        <end position="330"/>
    </location>
</feature>
<keyword evidence="4" id="KW-0012">Acyltransferase</keyword>
<feature type="transmembrane region" description="Helical" evidence="1">
    <location>
        <begin position="241"/>
        <end position="260"/>
    </location>
</feature>
<sequence length="614" mass="69311">MQYRADIQILRGISVLLVVLFHLGFNSFQSGFLGVDVFFVISGFLMAVLYDHRDIKGFFKRRAIRLLPAFYVTIVFTVVCSTLFLTRNESVQVFHQAYLGSIFASNIGFWFENSYFSDSAFKPLLHLWSLGVEVQFYLMVPLLAFFFRKSKWLLIGFTVISVVLCFWATTVSPKTSFFITPFRVWEFLIGYSVAIFFSNNGNTLSSNTSRRYYGIIGVVALLIIPLLPVDGEATSYLIGHPGIFSLLVTIFTAAVLFFGLPVKLESSIIGKVLVKLGEYSYSIYLVHFPVIVIYNSKPFMGTIYGTESYYDLVKVVLIIAVLSIFLHLCVEKQKLPKLFSNNWRMFTLLSSLLIMILATSANTLQDRSLDPTEKVIFSAENDRSVYRCGKAIRILDPKAAVCELTGIPENEAVGSIMLAGNSHADAAKPAFIKAAKESNFNLFFFVSNSVMNTDGPSVKFIVNQAKINSVSTIFVHQFEKSFDTKMLSDLISEAMESDIDIVYVEPVPTWNVDIPSSMWKIEKGLAKNLIEKQSISDYYKKTNIFSELDNIESDNFSRVSTVNTFCKPQCDYSNEDSTPLYFDRHHLTATGAERLYPIISDALIKLKIKLQLNN</sequence>
<feature type="domain" description="SGNH" evidence="3">
    <location>
        <begin position="400"/>
        <end position="599"/>
    </location>
</feature>
<evidence type="ECO:0000313" key="5">
    <source>
        <dbReference type="Proteomes" id="UP001139095"/>
    </source>
</evidence>
<keyword evidence="4" id="KW-0808">Transferase</keyword>
<evidence type="ECO:0000259" key="3">
    <source>
        <dbReference type="Pfam" id="PF19040"/>
    </source>
</evidence>
<feature type="transmembrane region" description="Helical" evidence="1">
    <location>
        <begin position="7"/>
        <end position="25"/>
    </location>
</feature>
<accession>A0A9X1LEH8</accession>
<feature type="transmembrane region" description="Helical" evidence="1">
    <location>
        <begin position="63"/>
        <end position="85"/>
    </location>
</feature>
<reference evidence="4" key="1">
    <citation type="submission" date="2021-10" db="EMBL/GenBank/DDBJ databases">
        <title>Marinomonas pontica sp. nov., isolated from the Black Sea.</title>
        <authorList>
            <person name="Zhao L.-H."/>
            <person name="Xue J.-H."/>
        </authorList>
    </citation>
    <scope>NUCLEOTIDE SEQUENCE</scope>
    <source>
        <strain evidence="4">E8</strain>
    </source>
</reference>
<dbReference type="InterPro" id="IPR050879">
    <property type="entry name" value="Acyltransferase_3"/>
</dbReference>
<keyword evidence="1" id="KW-0472">Membrane</keyword>
<dbReference type="Pfam" id="PF01757">
    <property type="entry name" value="Acyl_transf_3"/>
    <property type="match status" value="1"/>
</dbReference>
<keyword evidence="1" id="KW-0812">Transmembrane</keyword>
<dbReference type="GO" id="GO:0000271">
    <property type="term" value="P:polysaccharide biosynthetic process"/>
    <property type="evidence" value="ECO:0007669"/>
    <property type="project" value="TreeGrafter"/>
</dbReference>
<evidence type="ECO:0000259" key="2">
    <source>
        <dbReference type="Pfam" id="PF01757"/>
    </source>
</evidence>
<comment type="caution">
    <text evidence="4">The sequence shown here is derived from an EMBL/GenBank/DDBJ whole genome shotgun (WGS) entry which is preliminary data.</text>
</comment>
<protein>
    <submittedName>
        <fullName evidence="4">Acyltransferase</fullName>
    </submittedName>
</protein>
<feature type="transmembrane region" description="Helical" evidence="1">
    <location>
        <begin position="182"/>
        <end position="200"/>
    </location>
</feature>
<dbReference type="EMBL" id="JAJATW010000007">
    <property type="protein sequence ID" value="MCB5161501.1"/>
    <property type="molecule type" value="Genomic_DNA"/>
</dbReference>
<organism evidence="4 5">
    <name type="scientific">Marinomonas algarum</name>
    <dbReference type="NCBI Taxonomy" id="2883105"/>
    <lineage>
        <taxon>Bacteria</taxon>
        <taxon>Pseudomonadati</taxon>
        <taxon>Pseudomonadota</taxon>
        <taxon>Gammaproteobacteria</taxon>
        <taxon>Oceanospirillales</taxon>
        <taxon>Oceanospirillaceae</taxon>
        <taxon>Marinomonas</taxon>
    </lineage>
</organism>
<dbReference type="GO" id="GO:0016747">
    <property type="term" value="F:acyltransferase activity, transferring groups other than amino-acyl groups"/>
    <property type="evidence" value="ECO:0007669"/>
    <property type="project" value="InterPro"/>
</dbReference>
<dbReference type="PANTHER" id="PTHR23028:SF53">
    <property type="entry name" value="ACYL_TRANSF_3 DOMAIN-CONTAINING PROTEIN"/>
    <property type="match status" value="1"/>
</dbReference>
<feature type="transmembrane region" description="Helical" evidence="1">
    <location>
        <begin position="125"/>
        <end position="145"/>
    </location>
</feature>
<keyword evidence="5" id="KW-1185">Reference proteome</keyword>
<gene>
    <name evidence="4" type="ORF">LG368_06255</name>
</gene>
<dbReference type="Proteomes" id="UP001139095">
    <property type="component" value="Unassembled WGS sequence"/>
</dbReference>
<dbReference type="InterPro" id="IPR043968">
    <property type="entry name" value="SGNH"/>
</dbReference>
<proteinExistence type="predicted"/>
<keyword evidence="1" id="KW-1133">Transmembrane helix</keyword>
<dbReference type="RefSeq" id="WP_226753876.1">
    <property type="nucleotide sequence ID" value="NZ_JAJATW010000007.1"/>
</dbReference>
<evidence type="ECO:0000313" key="4">
    <source>
        <dbReference type="EMBL" id="MCB5161501.1"/>
    </source>
</evidence>
<feature type="transmembrane region" description="Helical" evidence="1">
    <location>
        <begin position="31"/>
        <end position="51"/>
    </location>
</feature>
<feature type="transmembrane region" description="Helical" evidence="1">
    <location>
        <begin position="212"/>
        <end position="229"/>
    </location>
</feature>